<sequence length="193" mass="21183">MPPPSVGEHIWRGLQSRSLSPDLLEENIQAIGNESSSVALNHFQMSLRISLSFWPRTNNSCSLSQESGGTHSPSLYQIARDISPSVFSTPGSSSGETYCGAPQYSMRHSIQIPCSSKHGVGTTSSSFQSCDSSLGSPRMNLLFCDQSQSQTLTFVSPVPDPKSFCGRRNEPILERNVGVRLPSFQVFSQYFRK</sequence>
<dbReference type="Proteomes" id="UP000683360">
    <property type="component" value="Unassembled WGS sequence"/>
</dbReference>
<proteinExistence type="predicted"/>
<dbReference type="AlphaFoldDB" id="A0A8S3TAJ1"/>
<organism evidence="1 2">
    <name type="scientific">Mytilus edulis</name>
    <name type="common">Blue mussel</name>
    <dbReference type="NCBI Taxonomy" id="6550"/>
    <lineage>
        <taxon>Eukaryota</taxon>
        <taxon>Metazoa</taxon>
        <taxon>Spiralia</taxon>
        <taxon>Lophotrochozoa</taxon>
        <taxon>Mollusca</taxon>
        <taxon>Bivalvia</taxon>
        <taxon>Autobranchia</taxon>
        <taxon>Pteriomorphia</taxon>
        <taxon>Mytilida</taxon>
        <taxon>Mytiloidea</taxon>
        <taxon>Mytilidae</taxon>
        <taxon>Mytilinae</taxon>
        <taxon>Mytilus</taxon>
    </lineage>
</organism>
<accession>A0A8S3TAJ1</accession>
<dbReference type="EMBL" id="CAJPWZ010001961">
    <property type="protein sequence ID" value="CAG2227413.1"/>
    <property type="molecule type" value="Genomic_DNA"/>
</dbReference>
<evidence type="ECO:0000313" key="1">
    <source>
        <dbReference type="EMBL" id="CAG2227413.1"/>
    </source>
</evidence>
<gene>
    <name evidence="1" type="ORF">MEDL_40413</name>
</gene>
<evidence type="ECO:0000313" key="2">
    <source>
        <dbReference type="Proteomes" id="UP000683360"/>
    </source>
</evidence>
<protein>
    <submittedName>
        <fullName evidence="1">Uncharacterized protein</fullName>
    </submittedName>
</protein>
<keyword evidence="2" id="KW-1185">Reference proteome</keyword>
<comment type="caution">
    <text evidence="1">The sequence shown here is derived from an EMBL/GenBank/DDBJ whole genome shotgun (WGS) entry which is preliminary data.</text>
</comment>
<name>A0A8S3TAJ1_MYTED</name>
<reference evidence="1" key="1">
    <citation type="submission" date="2021-03" db="EMBL/GenBank/DDBJ databases">
        <authorList>
            <person name="Bekaert M."/>
        </authorList>
    </citation>
    <scope>NUCLEOTIDE SEQUENCE</scope>
</reference>